<feature type="transmembrane region" description="Helical" evidence="2">
    <location>
        <begin position="126"/>
        <end position="144"/>
    </location>
</feature>
<evidence type="ECO:0000313" key="4">
    <source>
        <dbReference type="RefSeq" id="XP_022091922.1"/>
    </source>
</evidence>
<feature type="compositionally biased region" description="Polar residues" evidence="1">
    <location>
        <begin position="365"/>
        <end position="376"/>
    </location>
</feature>
<feature type="region of interest" description="Disordered" evidence="1">
    <location>
        <begin position="339"/>
        <end position="393"/>
    </location>
</feature>
<feature type="transmembrane region" description="Helical" evidence="2">
    <location>
        <begin position="6"/>
        <end position="26"/>
    </location>
</feature>
<feature type="transmembrane region" description="Helical" evidence="2">
    <location>
        <begin position="59"/>
        <end position="82"/>
    </location>
</feature>
<name>A0A8B7YH64_ACAPL</name>
<feature type="transmembrane region" description="Helical" evidence="2">
    <location>
        <begin position="150"/>
        <end position="168"/>
    </location>
</feature>
<organism evidence="3 4">
    <name type="scientific">Acanthaster planci</name>
    <name type="common">Crown-of-thorns starfish</name>
    <dbReference type="NCBI Taxonomy" id="133434"/>
    <lineage>
        <taxon>Eukaryota</taxon>
        <taxon>Metazoa</taxon>
        <taxon>Echinodermata</taxon>
        <taxon>Eleutherozoa</taxon>
        <taxon>Asterozoa</taxon>
        <taxon>Asteroidea</taxon>
        <taxon>Valvatacea</taxon>
        <taxon>Valvatida</taxon>
        <taxon>Acanthasteridae</taxon>
        <taxon>Acanthaster</taxon>
    </lineage>
</organism>
<evidence type="ECO:0000313" key="3">
    <source>
        <dbReference type="Proteomes" id="UP000694845"/>
    </source>
</evidence>
<proteinExistence type="predicted"/>
<reference evidence="4" key="1">
    <citation type="submission" date="2025-08" db="UniProtKB">
        <authorList>
            <consortium name="RefSeq"/>
        </authorList>
    </citation>
    <scope>IDENTIFICATION</scope>
</reference>
<sequence>MDADLAIDLFCISVTVNLCTALFFAWRGLADWLIRRFSEEPDGTWRRLLFVLQDEKPWFLARFLLILVQSTVLCWAGVALLLQGEVLQKPFLGLAASGRVCFAINIGCYMYVLVQDALLQRHLSNYYITFMHHLVAAVVYLVFLEFRQNALGGTVGLFFAGAAPFFETSHLLKELHVETHRPAHGTSSIFSGLSALVFRVLLPAGFVAYSYVVASPFTMDILVMSCYFLSLVFFGMLNVWFVYSAVDSLRAHYRAKSAWTYMRPLQSGEPHGLVVRQVQAKRPATLAFTTKRNDLNFLPPCSNINLASNSPTTRNVTNAKDYHKIDIAAFFNTFGASPQSLECQSPSPQDSTAPGASTPGPNEAPVSQEQNHSLPSPITCETEPALPSDIEAH</sequence>
<feature type="transmembrane region" description="Helical" evidence="2">
    <location>
        <begin position="189"/>
        <end position="209"/>
    </location>
</feature>
<dbReference type="OrthoDB" id="5978373at2759"/>
<keyword evidence="3" id="KW-1185">Reference proteome</keyword>
<feature type="transmembrane region" description="Helical" evidence="2">
    <location>
        <begin position="221"/>
        <end position="246"/>
    </location>
</feature>
<feature type="transmembrane region" description="Helical" evidence="2">
    <location>
        <begin position="94"/>
        <end position="114"/>
    </location>
</feature>
<protein>
    <submittedName>
        <fullName evidence="4">Uncharacterized protein LOC110979993</fullName>
    </submittedName>
</protein>
<keyword evidence="2" id="KW-1133">Transmembrane helix</keyword>
<accession>A0A8B7YH64</accession>
<keyword evidence="2" id="KW-0812">Transmembrane</keyword>
<keyword evidence="2" id="KW-0472">Membrane</keyword>
<dbReference type="OMA" id="INIGCYM"/>
<dbReference type="RefSeq" id="XP_022091922.1">
    <property type="nucleotide sequence ID" value="XM_022236230.1"/>
</dbReference>
<dbReference type="GeneID" id="110979993"/>
<evidence type="ECO:0000256" key="2">
    <source>
        <dbReference type="SAM" id="Phobius"/>
    </source>
</evidence>
<dbReference type="KEGG" id="aplc:110979993"/>
<evidence type="ECO:0000256" key="1">
    <source>
        <dbReference type="SAM" id="MobiDB-lite"/>
    </source>
</evidence>
<feature type="compositionally biased region" description="Polar residues" evidence="1">
    <location>
        <begin position="339"/>
        <end position="355"/>
    </location>
</feature>
<dbReference type="Proteomes" id="UP000694845">
    <property type="component" value="Unplaced"/>
</dbReference>
<dbReference type="AlphaFoldDB" id="A0A8B7YH64"/>
<gene>
    <name evidence="4" type="primary">LOC110979993</name>
</gene>